<dbReference type="PANTHER" id="PTHR30047">
    <property type="entry name" value="HIGH-AFFINITY CHOLINE TRANSPORT PROTEIN-RELATED"/>
    <property type="match status" value="1"/>
</dbReference>
<feature type="transmembrane region" description="Helical" evidence="8">
    <location>
        <begin position="12"/>
        <end position="34"/>
    </location>
</feature>
<dbReference type="Pfam" id="PF02028">
    <property type="entry name" value="BCCT"/>
    <property type="match status" value="1"/>
</dbReference>
<feature type="transmembrane region" description="Helical" evidence="8">
    <location>
        <begin position="144"/>
        <end position="166"/>
    </location>
</feature>
<evidence type="ECO:0000256" key="2">
    <source>
        <dbReference type="ARBA" id="ARBA00005658"/>
    </source>
</evidence>
<feature type="transmembrane region" description="Helical" evidence="8">
    <location>
        <begin position="195"/>
        <end position="220"/>
    </location>
</feature>
<comment type="caution">
    <text evidence="9">The sequence shown here is derived from an EMBL/GenBank/DDBJ whole genome shotgun (WGS) entry which is preliminary data.</text>
</comment>
<proteinExistence type="inferred from homology"/>
<keyword evidence="10" id="KW-1185">Reference proteome</keyword>
<feature type="transmembrane region" description="Helical" evidence="8">
    <location>
        <begin position="93"/>
        <end position="110"/>
    </location>
</feature>
<feature type="transmembrane region" description="Helical" evidence="8">
    <location>
        <begin position="415"/>
        <end position="442"/>
    </location>
</feature>
<reference evidence="9 10" key="1">
    <citation type="submission" date="2024-09" db="EMBL/GenBank/DDBJ databases">
        <authorList>
            <person name="Sun Q."/>
            <person name="Mori K."/>
        </authorList>
    </citation>
    <scope>NUCLEOTIDE SEQUENCE [LARGE SCALE GENOMIC DNA]</scope>
    <source>
        <strain evidence="9 10">JCM 12822</strain>
    </source>
</reference>
<evidence type="ECO:0000256" key="4">
    <source>
        <dbReference type="ARBA" id="ARBA00022475"/>
    </source>
</evidence>
<name>A0ABV5Z3D6_9STAP</name>
<keyword evidence="3" id="KW-0813">Transport</keyword>
<feature type="transmembrane region" description="Helical" evidence="8">
    <location>
        <begin position="232"/>
        <end position="256"/>
    </location>
</feature>
<feature type="transmembrane region" description="Helical" evidence="8">
    <location>
        <begin position="481"/>
        <end position="502"/>
    </location>
</feature>
<evidence type="ECO:0000256" key="8">
    <source>
        <dbReference type="SAM" id="Phobius"/>
    </source>
</evidence>
<dbReference type="Proteomes" id="UP001589740">
    <property type="component" value="Unassembled WGS sequence"/>
</dbReference>
<feature type="transmembrane region" description="Helical" evidence="8">
    <location>
        <begin position="454"/>
        <end position="475"/>
    </location>
</feature>
<feature type="transmembrane region" description="Helical" evidence="8">
    <location>
        <begin position="268"/>
        <end position="291"/>
    </location>
</feature>
<evidence type="ECO:0000313" key="10">
    <source>
        <dbReference type="Proteomes" id="UP001589740"/>
    </source>
</evidence>
<sequence>MSNKPKLTGWRAIDWKIFLPSVLLIIAISIPFSFYESQSLKILNGIFDQIIASFGWGYIWYATILLGLGLYLSFSKYGQVVLGDPDEKPRFSLLSYASILIAMGLGSTIMRTGMIQWAEVANNPPFGIEAGSNEALLWGNAYAMYMWSFQIFSIFVMTAPAVAYVIHVKKRPMMRISEATRVIFGDKFTDGIGGILIDILFLVSILSGAAVTLGLGTPIITSNLAALLDTEVTFTMTMIVTLIWVSLFSLSAYLGIEKGIKRLSLANMYLAGLLAIFILIVGPGVFIFDYFTDTVGHLLNNYFAYSLFTDSLAVEQSAHMRDHMIFWIAYSSTWAMLHSIFAAKISKGRTIKEMILTYLLAPTLLSWIATGVLGGIGVYSQLNGELDVLALASEQEAVQIIPNILQTLPLSSIVMVVYIIIAMIFLTTTLDSTTFTIAAYTSKNDMSKQDPSKFLRIFVALVITGLALVLMQIGGLGPLEIVSGLMGLPIIFLQFLTVYAVIKMIDKDEAWKYNTKEAAKKQKNASTDSYQ</sequence>
<gene>
    <name evidence="9" type="ORF">ACFFLE_05805</name>
</gene>
<evidence type="ECO:0000256" key="3">
    <source>
        <dbReference type="ARBA" id="ARBA00022448"/>
    </source>
</evidence>
<evidence type="ECO:0000256" key="7">
    <source>
        <dbReference type="ARBA" id="ARBA00023136"/>
    </source>
</evidence>
<comment type="similarity">
    <text evidence="2">Belongs to the BCCT transporter (TC 2.A.15) family.</text>
</comment>
<dbReference type="EMBL" id="JBHMAH010000012">
    <property type="protein sequence ID" value="MFB9860625.1"/>
    <property type="molecule type" value="Genomic_DNA"/>
</dbReference>
<keyword evidence="7 8" id="KW-0472">Membrane</keyword>
<keyword evidence="4" id="KW-1003">Cell membrane</keyword>
<dbReference type="RefSeq" id="WP_380570191.1">
    <property type="nucleotide sequence ID" value="NZ_JBHMAH010000012.1"/>
</dbReference>
<evidence type="ECO:0000256" key="5">
    <source>
        <dbReference type="ARBA" id="ARBA00022692"/>
    </source>
</evidence>
<feature type="transmembrane region" description="Helical" evidence="8">
    <location>
        <begin position="324"/>
        <end position="343"/>
    </location>
</feature>
<feature type="transmembrane region" description="Helical" evidence="8">
    <location>
        <begin position="355"/>
        <end position="379"/>
    </location>
</feature>
<dbReference type="PANTHER" id="PTHR30047:SF7">
    <property type="entry name" value="HIGH-AFFINITY CHOLINE TRANSPORT PROTEIN"/>
    <property type="match status" value="1"/>
</dbReference>
<accession>A0ABV5Z3D6</accession>
<keyword evidence="5 8" id="KW-0812">Transmembrane</keyword>
<evidence type="ECO:0000313" key="9">
    <source>
        <dbReference type="EMBL" id="MFB9860625.1"/>
    </source>
</evidence>
<comment type="subcellular location">
    <subcellularLocation>
        <location evidence="1">Cell membrane</location>
        <topology evidence="1">Multi-pass membrane protein</topology>
    </subcellularLocation>
</comment>
<organism evidence="9 10">
    <name type="scientific">Salinicoccus siamensis</name>
    <dbReference type="NCBI Taxonomy" id="381830"/>
    <lineage>
        <taxon>Bacteria</taxon>
        <taxon>Bacillati</taxon>
        <taxon>Bacillota</taxon>
        <taxon>Bacilli</taxon>
        <taxon>Bacillales</taxon>
        <taxon>Staphylococcaceae</taxon>
        <taxon>Salinicoccus</taxon>
    </lineage>
</organism>
<feature type="transmembrane region" description="Helical" evidence="8">
    <location>
        <begin position="54"/>
        <end position="72"/>
    </location>
</feature>
<evidence type="ECO:0000256" key="6">
    <source>
        <dbReference type="ARBA" id="ARBA00022989"/>
    </source>
</evidence>
<keyword evidence="6 8" id="KW-1133">Transmembrane helix</keyword>
<dbReference type="InterPro" id="IPR000060">
    <property type="entry name" value="BCCT_transptr"/>
</dbReference>
<evidence type="ECO:0000256" key="1">
    <source>
        <dbReference type="ARBA" id="ARBA00004651"/>
    </source>
</evidence>
<protein>
    <submittedName>
        <fullName evidence="9">BCCT family transporter</fullName>
    </submittedName>
</protein>